<evidence type="ECO:0000313" key="1">
    <source>
        <dbReference type="EMBL" id="KAJ6635305.1"/>
    </source>
</evidence>
<proteinExistence type="predicted"/>
<name>A0A9Q0RV43_9DIPT</name>
<keyword evidence="2" id="KW-1185">Reference proteome</keyword>
<organism evidence="1 2">
    <name type="scientific">Pseudolycoriella hygida</name>
    <dbReference type="NCBI Taxonomy" id="35572"/>
    <lineage>
        <taxon>Eukaryota</taxon>
        <taxon>Metazoa</taxon>
        <taxon>Ecdysozoa</taxon>
        <taxon>Arthropoda</taxon>
        <taxon>Hexapoda</taxon>
        <taxon>Insecta</taxon>
        <taxon>Pterygota</taxon>
        <taxon>Neoptera</taxon>
        <taxon>Endopterygota</taxon>
        <taxon>Diptera</taxon>
        <taxon>Nematocera</taxon>
        <taxon>Sciaroidea</taxon>
        <taxon>Sciaridae</taxon>
        <taxon>Pseudolycoriella</taxon>
    </lineage>
</organism>
<dbReference type="Proteomes" id="UP001151699">
    <property type="component" value="Chromosome C"/>
</dbReference>
<gene>
    <name evidence="1" type="ORF">Bhyg_13890</name>
</gene>
<dbReference type="EMBL" id="WJQU01000004">
    <property type="protein sequence ID" value="KAJ6635305.1"/>
    <property type="molecule type" value="Genomic_DNA"/>
</dbReference>
<accession>A0A9Q0RV43</accession>
<comment type="caution">
    <text evidence="1">The sequence shown here is derived from an EMBL/GenBank/DDBJ whole genome shotgun (WGS) entry which is preliminary data.</text>
</comment>
<reference evidence="1" key="1">
    <citation type="submission" date="2022-07" db="EMBL/GenBank/DDBJ databases">
        <authorList>
            <person name="Trinca V."/>
            <person name="Uliana J.V.C."/>
            <person name="Torres T.T."/>
            <person name="Ward R.J."/>
            <person name="Monesi N."/>
        </authorList>
    </citation>
    <scope>NUCLEOTIDE SEQUENCE</scope>
    <source>
        <strain evidence="1">HSMRA1968</strain>
        <tissue evidence="1">Whole embryos</tissue>
    </source>
</reference>
<evidence type="ECO:0000313" key="2">
    <source>
        <dbReference type="Proteomes" id="UP001151699"/>
    </source>
</evidence>
<sequence length="13" mass="1583">MELKYWVDGDDIV</sequence>
<protein>
    <submittedName>
        <fullName evidence="1">Uncharacterized protein</fullName>
    </submittedName>
</protein>